<sequence>MFFKTNIASWKRYEDEARMKRKALITQLNALKIAVVDTKIETNLVSTMQKTTKQIFQGSATKPPGLPRGDMIMDFFAMDVSVESLVDNVHADQPTKTEDTFEIVALTAQIKYIPCKLEDWSTQHQTNLLSLDCLNISSNIYNDYAQTFPRILMSRDMADCPRRHELIDSHVFVPSIHVVENLVNSNESNIDPANKYVDDSQETSDIVRIEALNTFDGVWQLPNTGNINDAILLTPDFMEVCEFDDINDLPPVPFLFEARDSATYYQYEDKIILQNSIRQLSPITKITIQRLTIDNNLSCWETALPLSNESHTRIFTRASLECQIIRQNTPNPSSIFDHPIVHSAANMGDALFPLLDTQHTLHIQQLPLIASTKNAFLDGLHEYFHEATTNLWSSAVSHSNVCPRISPSAVAILLPLLWTRSFSTYKDVLFKDIEENESTLHANIEMPSSQVPTDDISEVKSDCAIMGSTINSPKRQCDGDMPTTKRLRKQLHILEKHNPTQRTELGSTRESITQEDCLQLEKVITETAKPLIWGLSTRRLLLISASNSEGQLKSFSLGSLRSKLQGRYMTLKQKKGTLGREEMCQLARDIRDLSFVHTLRLMLDALHFHGHEECVALAQICLSSSRTERILGNANTKRLRTIIAKRTPKQESAVPTVTVTPDEEFSARTPFNIFSNVDTPLDEALEALLCADEIFSIHARELDNPLTLILSTQVGLCIFQKETFLDEQSTKCMAFELAQLQHQFQKVGSKESALYVSFKFIFTFVENYHVTSYEETFILEKHFQSFTASVYGFSIPVVALVSNSLEATASIIRNIFRSSEIVQELILPDDDSPLELLITSTRAINPMSVKYLLERIPLADFFQLPWENIDSSRVTSIPEFQLRCLYRILQKDHRDELLEGASSH</sequence>
<dbReference type="EMBL" id="VJMJ01000146">
    <property type="protein sequence ID" value="KAF0731234.1"/>
    <property type="molecule type" value="Genomic_DNA"/>
</dbReference>
<keyword evidence="2" id="KW-1185">Reference proteome</keyword>
<dbReference type="Proteomes" id="UP000481153">
    <property type="component" value="Unassembled WGS sequence"/>
</dbReference>
<organism evidence="1 2">
    <name type="scientific">Aphanomyces euteiches</name>
    <dbReference type="NCBI Taxonomy" id="100861"/>
    <lineage>
        <taxon>Eukaryota</taxon>
        <taxon>Sar</taxon>
        <taxon>Stramenopiles</taxon>
        <taxon>Oomycota</taxon>
        <taxon>Saprolegniomycetes</taxon>
        <taxon>Saprolegniales</taxon>
        <taxon>Verrucalvaceae</taxon>
        <taxon>Aphanomyces</taxon>
    </lineage>
</organism>
<name>A0A6G0WUQ2_9STRA</name>
<protein>
    <submittedName>
        <fullName evidence="1">Uncharacterized protein</fullName>
    </submittedName>
</protein>
<dbReference type="AlphaFoldDB" id="A0A6G0WUQ2"/>
<comment type="caution">
    <text evidence="1">The sequence shown here is derived from an EMBL/GenBank/DDBJ whole genome shotgun (WGS) entry which is preliminary data.</text>
</comment>
<gene>
    <name evidence="1" type="ORF">Ae201684_011494</name>
</gene>
<accession>A0A6G0WUQ2</accession>
<proteinExistence type="predicted"/>
<reference evidence="1 2" key="1">
    <citation type="submission" date="2019-07" db="EMBL/GenBank/DDBJ databases">
        <title>Genomics analysis of Aphanomyces spp. identifies a new class of oomycete effector associated with host adaptation.</title>
        <authorList>
            <person name="Gaulin E."/>
        </authorList>
    </citation>
    <scope>NUCLEOTIDE SEQUENCE [LARGE SCALE GENOMIC DNA]</scope>
    <source>
        <strain evidence="1 2">ATCC 201684</strain>
    </source>
</reference>
<evidence type="ECO:0000313" key="2">
    <source>
        <dbReference type="Proteomes" id="UP000481153"/>
    </source>
</evidence>
<evidence type="ECO:0000313" key="1">
    <source>
        <dbReference type="EMBL" id="KAF0731234.1"/>
    </source>
</evidence>